<dbReference type="AlphaFoldDB" id="A0A182ILG4"/>
<dbReference type="Gene3D" id="2.60.40.150">
    <property type="entry name" value="C2 domain"/>
    <property type="match status" value="2"/>
</dbReference>
<comment type="subcellular location">
    <subcellularLocation>
        <location evidence="1">Late endosome</location>
    </subcellularLocation>
</comment>
<dbReference type="Gene3D" id="1.10.357.50">
    <property type="match status" value="1"/>
</dbReference>
<proteinExistence type="inferred from homology"/>
<name>A0A182ILG4_ANOAO</name>
<dbReference type="PROSITE" id="PS51258">
    <property type="entry name" value="MHD1"/>
    <property type="match status" value="1"/>
</dbReference>
<dbReference type="InterPro" id="IPR014770">
    <property type="entry name" value="Munc13_1"/>
</dbReference>
<dbReference type="GO" id="GO:0005770">
    <property type="term" value="C:late endosome"/>
    <property type="evidence" value="ECO:0007669"/>
    <property type="project" value="UniProtKB-SubCell"/>
</dbReference>
<dbReference type="PANTHER" id="PTHR45999">
    <property type="entry name" value="UNC-13-4A, ISOFORM B"/>
    <property type="match status" value="1"/>
</dbReference>
<keyword evidence="3" id="KW-0268">Exocytosis</keyword>
<dbReference type="InterPro" id="IPR000008">
    <property type="entry name" value="C2_dom"/>
</dbReference>
<evidence type="ECO:0000256" key="2">
    <source>
        <dbReference type="ARBA" id="ARBA00005823"/>
    </source>
</evidence>
<evidence type="ECO:0008006" key="6">
    <source>
        <dbReference type="Google" id="ProtNLM"/>
    </source>
</evidence>
<feature type="region of interest" description="Disordered" evidence="4">
    <location>
        <begin position="1"/>
        <end position="20"/>
    </location>
</feature>
<dbReference type="InterPro" id="IPR035892">
    <property type="entry name" value="C2_domain_sf"/>
</dbReference>
<evidence type="ECO:0000256" key="4">
    <source>
        <dbReference type="SAM" id="MobiDB-lite"/>
    </source>
</evidence>
<dbReference type="SMART" id="SM00239">
    <property type="entry name" value="C2"/>
    <property type="match status" value="2"/>
</dbReference>
<organism evidence="5">
    <name type="scientific">Anopheles atroparvus</name>
    <name type="common">European mosquito</name>
    <dbReference type="NCBI Taxonomy" id="41427"/>
    <lineage>
        <taxon>Eukaryota</taxon>
        <taxon>Metazoa</taxon>
        <taxon>Ecdysozoa</taxon>
        <taxon>Arthropoda</taxon>
        <taxon>Hexapoda</taxon>
        <taxon>Insecta</taxon>
        <taxon>Pterygota</taxon>
        <taxon>Neoptera</taxon>
        <taxon>Endopterygota</taxon>
        <taxon>Diptera</taxon>
        <taxon>Nematocera</taxon>
        <taxon>Culicoidea</taxon>
        <taxon>Culicidae</taxon>
        <taxon>Anophelinae</taxon>
        <taxon>Anopheles</taxon>
    </lineage>
</organism>
<dbReference type="PROSITE" id="PS50004">
    <property type="entry name" value="C2"/>
    <property type="match status" value="2"/>
</dbReference>
<feature type="compositionally biased region" description="Low complexity" evidence="4">
    <location>
        <begin position="827"/>
        <end position="842"/>
    </location>
</feature>
<dbReference type="GO" id="GO:0006887">
    <property type="term" value="P:exocytosis"/>
    <property type="evidence" value="ECO:0007669"/>
    <property type="project" value="UniProtKB-KW"/>
</dbReference>
<feature type="compositionally biased region" description="Low complexity" evidence="4">
    <location>
        <begin position="108"/>
        <end position="125"/>
    </location>
</feature>
<dbReference type="SUPFAM" id="SSF49562">
    <property type="entry name" value="C2 domain (Calcium/lipid-binding domain, CaLB)"/>
    <property type="match status" value="2"/>
</dbReference>
<evidence type="ECO:0000256" key="1">
    <source>
        <dbReference type="ARBA" id="ARBA00004603"/>
    </source>
</evidence>
<accession>A0A182ILG4</accession>
<sequence length="1230" mass="137068">MVEMSVASDPTRTLDKGPSGVVGGAVVTSNGTKPGAAMVGTDGIVMANGKQVKRKHFFEKFGTLLKQRSDAFLLQVNKPVPPHGEESESPGATAHHHHQRLGGAEGKAGTSASPASASSPIATGGPTDGSVPSSRVQSAAAENELDLLYEKILHEIKQGNIVDRQKKVTQKSLHSYIQEVFGVDEARHAQLEQRVDTMLAQDIYLRVEIMEAKLNNKPTIEGAPEQLPNAFVVVYLQEKPRETHRTATVPNTLNPTWNQQFPVAVKQDTTETLLIEVYDSSGNPSKLQRSLRIARKYLMSFFKPVASQCKKIGRASIPLESITSTGLVSWYNLSKKRKPDPQGTIKVKFFFTSKLEKDVAKREYERMLWLFLDYELRSSSVARYWWAGKLSNEGESILQQYTKCANLTANEQTLVAWFVYTQVHPSYSLSIGLLEGVLEKLCACYDTVLTTDEEHERFWDGTRRLLPSCLSILVKMRRRLAGDKDIVKTVGSVLHLLARADQLATKKGTNLFVDATVRNLKQLSLDCTKHSTMKEATVLAVQLGARTWFESTLSAAIEGSQTNEEKLRSLIKLVSLLQADLLRAQTYYDGVFKDVMGIEYSREICIQHEARIASHFRPIVQTICNGFKKITLRMDQLERRAEMESLDMSSTVFELYLILKLFLRQTDAVVQCAHNPYIVDFHQWFRGGIIYYLDVFAIKTFSRVVTVLEEDDLRAVAPGRKHSSSTGEILEIIEQIKIFWDQLGWPDKEEMKKFLKRSIGDICSCCIFYADRLLTKVKNLDGTTKPGSAGALNGAELETLSRSLMVLSNVGTLIESLTRLPNELGYSSSRASSGSDSSQQGQIGLTPGQVRKTSLEQILADEMLPIDGLSGWREKCVHFIADHVTQTMRRLLVGCADVAITGGSPGSTAGTGASGVGGFFASRASAASAVEQLERLKHWIVQSATLVKGKLTEADLHSVEMELWTTIESTLNEIIRKLLEKKDSLATFQRVRECFTLLTSHYFDTLGDTIDTLTIAERLDTFSCTTADLIHRYYLERCRQQEAMEEPENGLLTVRCWFQPDGLQIKVLRAEQLRLPKDYKHSCDSYVKINVLPPDRFGPPALPELKTKTKSKNFSPVYNESFSLKINPVQHSVKDAVLMLNVKVSELLGLNQKHIGECFLRLDAIPVVRDASEAHEISPVTIPLSLPFTIGSSSVTALENRSHDKTATQFLKKLKQKMGIAPYTMSTLSL</sequence>
<dbReference type="InterPro" id="IPR052095">
    <property type="entry name" value="UNC-13_domain"/>
</dbReference>
<evidence type="ECO:0000256" key="3">
    <source>
        <dbReference type="ARBA" id="ARBA00022483"/>
    </source>
</evidence>
<comment type="similarity">
    <text evidence="2">Belongs to the unc-13 family.</text>
</comment>
<dbReference type="GO" id="GO:0099503">
    <property type="term" value="C:secretory vesicle"/>
    <property type="evidence" value="ECO:0007669"/>
    <property type="project" value="TreeGrafter"/>
</dbReference>
<dbReference type="CDD" id="cd00030">
    <property type="entry name" value="C2"/>
    <property type="match status" value="1"/>
</dbReference>
<dbReference type="EnsemblMetazoa" id="AATE001390-RA">
    <property type="protein sequence ID" value="AATE001390-PA.1"/>
    <property type="gene ID" value="AATE001390"/>
</dbReference>
<dbReference type="PANTHER" id="PTHR45999:SF2">
    <property type="entry name" value="PROTEIN UNC-13 HOMOLOG 4B"/>
    <property type="match status" value="1"/>
</dbReference>
<feature type="region of interest" description="Disordered" evidence="4">
    <location>
        <begin position="827"/>
        <end position="846"/>
    </location>
</feature>
<evidence type="ECO:0000313" key="5">
    <source>
        <dbReference type="EnsemblMetazoa" id="AATE001390-PA.1"/>
    </source>
</evidence>
<dbReference type="CDD" id="cd04009">
    <property type="entry name" value="C2B_Munc13-like"/>
    <property type="match status" value="1"/>
</dbReference>
<feature type="region of interest" description="Disordered" evidence="4">
    <location>
        <begin position="77"/>
        <end position="137"/>
    </location>
</feature>
<dbReference type="Pfam" id="PF00168">
    <property type="entry name" value="C2"/>
    <property type="match status" value="2"/>
</dbReference>
<reference evidence="5" key="1">
    <citation type="submission" date="2022-08" db="UniProtKB">
        <authorList>
            <consortium name="EnsemblMetazoa"/>
        </authorList>
    </citation>
    <scope>IDENTIFICATION</scope>
    <source>
        <strain evidence="5">EBRO</strain>
    </source>
</reference>
<protein>
    <recommendedName>
        <fullName evidence="6">Protein unc-13 homolog 4B</fullName>
    </recommendedName>
</protein>
<dbReference type="VEuPathDB" id="VectorBase:AATE001390"/>